<feature type="region of interest" description="Disordered" evidence="9">
    <location>
        <begin position="1"/>
        <end position="22"/>
    </location>
</feature>
<dbReference type="GO" id="GO:0003729">
    <property type="term" value="F:mRNA binding"/>
    <property type="evidence" value="ECO:0000318"/>
    <property type="project" value="GO_Central"/>
</dbReference>
<dbReference type="InParanoid" id="B3S7S4"/>
<dbReference type="PROSITE" id="PS50102">
    <property type="entry name" value="RRM"/>
    <property type="match status" value="3"/>
</dbReference>
<keyword evidence="6 8" id="KW-0694">RNA-binding</keyword>
<dbReference type="InterPro" id="IPR034648">
    <property type="entry name" value="CELF3/4/5/6_RRM1"/>
</dbReference>
<evidence type="ECO:0000256" key="9">
    <source>
        <dbReference type="SAM" id="MobiDB-lite"/>
    </source>
</evidence>
<dbReference type="OMA" id="TRKACAI"/>
<dbReference type="Proteomes" id="UP000009022">
    <property type="component" value="Unassembled WGS sequence"/>
</dbReference>
<keyword evidence="12" id="KW-1185">Reference proteome</keyword>
<evidence type="ECO:0000256" key="5">
    <source>
        <dbReference type="ARBA" id="ARBA00022737"/>
    </source>
</evidence>
<dbReference type="FunFam" id="3.30.70.330:FF:000383">
    <property type="entry name" value="Sex lethal, isoform D"/>
    <property type="match status" value="1"/>
</dbReference>
<dbReference type="CTD" id="6757427"/>
<dbReference type="SMART" id="SM00360">
    <property type="entry name" value="RRM"/>
    <property type="match status" value="3"/>
</dbReference>
<dbReference type="PRINTS" id="PR00961">
    <property type="entry name" value="HUDSXLRNA"/>
</dbReference>
<dbReference type="GO" id="GO:1990904">
    <property type="term" value="C:ribonucleoprotein complex"/>
    <property type="evidence" value="ECO:0000318"/>
    <property type="project" value="GO_Central"/>
</dbReference>
<accession>B3S7S4</accession>
<comment type="subcellular location">
    <subcellularLocation>
        <location evidence="2">Cytoplasm</location>
    </subcellularLocation>
    <subcellularLocation>
        <location evidence="1">Nucleus</location>
    </subcellularLocation>
</comment>
<protein>
    <recommendedName>
        <fullName evidence="10">RRM domain-containing protein</fullName>
    </recommendedName>
</protein>
<evidence type="ECO:0000256" key="2">
    <source>
        <dbReference type="ARBA" id="ARBA00004496"/>
    </source>
</evidence>
<feature type="domain" description="RRM" evidence="10">
    <location>
        <begin position="122"/>
        <end position="202"/>
    </location>
</feature>
<dbReference type="KEGG" id="tad:TRIADDRAFT_60275"/>
<dbReference type="OrthoDB" id="410044at2759"/>
<dbReference type="PhylomeDB" id="B3S7S4"/>
<dbReference type="AlphaFoldDB" id="B3S7S4"/>
<evidence type="ECO:0000256" key="1">
    <source>
        <dbReference type="ARBA" id="ARBA00004123"/>
    </source>
</evidence>
<dbReference type="GO" id="GO:0009967">
    <property type="term" value="P:positive regulation of signal transduction"/>
    <property type="evidence" value="ECO:0007669"/>
    <property type="project" value="UniProtKB-ARBA"/>
</dbReference>
<sequence length="456" mass="49972">MAAPGNSSNGPTTSVDSNGNDSLQITSAVKDKDAIKLFVGQLPRDCTEEDLHSLFDQFGPIYELAVIKDRTTKQHKGCAFVTYCKKSSAEAAQSAFHEKKVLSGMPRPMQVKPADCENREERKLFVGMLGKLDDENELKSMFSPYGSIEEVTILRAIDGSSKGCGFVKFSTKSEAQVAIQNLHGSRNMPGASHQLVVKFADTEKDKYIRKMQKNASNNHIVNFGRQYASYAPQYNNYGSYGQFALQPAMQQQNNSNQNYGVHVGLMGQYTANHRLNAGSHSHNSTSMSHPQTSVTFPATTTQNNSNVVTGSAGAVGYGFPGYQININGLVDQIQSPYSVKYLIAQYAPFNHNAASVSASTVSPKEGPAGCNLFIYHLPPEFTDYDLHNIFAPYGNVVSAKVYINKITKQSKCFGFVSYDNASSAHHAISTLNGMMVYGKKLKVEYKKPKDATKSHK</sequence>
<keyword evidence="5" id="KW-0677">Repeat</keyword>
<dbReference type="InterPro" id="IPR002343">
    <property type="entry name" value="Hud_Sxl_RNA"/>
</dbReference>
<evidence type="ECO:0000313" key="11">
    <source>
        <dbReference type="EMBL" id="EDV21342.1"/>
    </source>
</evidence>
<dbReference type="InterPro" id="IPR000504">
    <property type="entry name" value="RRM_dom"/>
</dbReference>
<dbReference type="HOGENOM" id="CLU_015367_0_1_1"/>
<dbReference type="Pfam" id="PF00076">
    <property type="entry name" value="RRM_1"/>
    <property type="match status" value="3"/>
</dbReference>
<keyword evidence="4" id="KW-0963">Cytoplasm</keyword>
<dbReference type="GO" id="GO:0010629">
    <property type="term" value="P:negative regulation of gene expression"/>
    <property type="evidence" value="ECO:0007669"/>
    <property type="project" value="UniProtKB-ARBA"/>
</dbReference>
<dbReference type="FunCoup" id="B3S7S4">
    <property type="interactions" value="534"/>
</dbReference>
<evidence type="ECO:0000313" key="12">
    <source>
        <dbReference type="Proteomes" id="UP000009022"/>
    </source>
</evidence>
<name>B3S7S4_TRIAD</name>
<dbReference type="InterPro" id="IPR012677">
    <property type="entry name" value="Nucleotide-bd_a/b_plait_sf"/>
</dbReference>
<dbReference type="InterPro" id="IPR035979">
    <property type="entry name" value="RBD_domain_sf"/>
</dbReference>
<evidence type="ECO:0000256" key="4">
    <source>
        <dbReference type="ARBA" id="ARBA00022490"/>
    </source>
</evidence>
<dbReference type="CDD" id="cd12635">
    <property type="entry name" value="RRM2_CELF3_4_5_6"/>
    <property type="match status" value="1"/>
</dbReference>
<proteinExistence type="inferred from homology"/>
<dbReference type="FunFam" id="3.30.70.330:FF:000198">
    <property type="entry name" value="CUGBP Elav-like family member 6 isoform X3"/>
    <property type="match status" value="1"/>
</dbReference>
<keyword evidence="7" id="KW-0539">Nucleus</keyword>
<dbReference type="EMBL" id="DS985254">
    <property type="protein sequence ID" value="EDV21342.1"/>
    <property type="molecule type" value="Genomic_DNA"/>
</dbReference>
<comment type="similarity">
    <text evidence="3">Belongs to the CELF/BRUNOL family.</text>
</comment>
<dbReference type="GeneID" id="6757427"/>
<organism evidence="11 12">
    <name type="scientific">Trichoplax adhaerens</name>
    <name type="common">Trichoplax reptans</name>
    <dbReference type="NCBI Taxonomy" id="10228"/>
    <lineage>
        <taxon>Eukaryota</taxon>
        <taxon>Metazoa</taxon>
        <taxon>Placozoa</taxon>
        <taxon>Uniplacotomia</taxon>
        <taxon>Trichoplacea</taxon>
        <taxon>Trichoplacidae</taxon>
        <taxon>Trichoplax</taxon>
    </lineage>
</organism>
<feature type="domain" description="RRM" evidence="10">
    <location>
        <begin position="35"/>
        <end position="116"/>
    </location>
</feature>
<dbReference type="SUPFAM" id="SSF54928">
    <property type="entry name" value="RNA-binding domain, RBD"/>
    <property type="match status" value="2"/>
</dbReference>
<dbReference type="GO" id="GO:0006376">
    <property type="term" value="P:mRNA splice site recognition"/>
    <property type="evidence" value="ECO:0000318"/>
    <property type="project" value="GO_Central"/>
</dbReference>
<evidence type="ECO:0000256" key="3">
    <source>
        <dbReference type="ARBA" id="ARBA00009621"/>
    </source>
</evidence>
<dbReference type="CDD" id="cd12632">
    <property type="entry name" value="RRM1_CELF3_4_5_6"/>
    <property type="match status" value="1"/>
</dbReference>
<evidence type="ECO:0000256" key="7">
    <source>
        <dbReference type="ARBA" id="ARBA00023242"/>
    </source>
</evidence>
<evidence type="ECO:0000256" key="6">
    <source>
        <dbReference type="ARBA" id="ARBA00022884"/>
    </source>
</evidence>
<dbReference type="GO" id="GO:0005737">
    <property type="term" value="C:cytoplasm"/>
    <property type="evidence" value="ECO:0000318"/>
    <property type="project" value="GO_Central"/>
</dbReference>
<dbReference type="PANTHER" id="PTHR24012">
    <property type="entry name" value="RNA BINDING PROTEIN"/>
    <property type="match status" value="1"/>
</dbReference>
<dbReference type="Gene3D" id="3.30.70.330">
    <property type="match status" value="3"/>
</dbReference>
<dbReference type="RefSeq" id="XP_002116309.1">
    <property type="nucleotide sequence ID" value="XM_002116273.1"/>
</dbReference>
<dbReference type="GO" id="GO:0000381">
    <property type="term" value="P:regulation of alternative mRNA splicing, via spliceosome"/>
    <property type="evidence" value="ECO:0000318"/>
    <property type="project" value="GO_Central"/>
</dbReference>
<dbReference type="FunFam" id="3.30.70.330:FF:000010">
    <property type="entry name" value="CUGBP Elav-like family member 4 isoform 3"/>
    <property type="match status" value="1"/>
</dbReference>
<evidence type="ECO:0000256" key="8">
    <source>
        <dbReference type="PROSITE-ProRule" id="PRU00176"/>
    </source>
</evidence>
<evidence type="ECO:0000259" key="10">
    <source>
        <dbReference type="PROSITE" id="PS50102"/>
    </source>
</evidence>
<reference evidence="11 12" key="1">
    <citation type="journal article" date="2008" name="Nature">
        <title>The Trichoplax genome and the nature of placozoans.</title>
        <authorList>
            <person name="Srivastava M."/>
            <person name="Begovic E."/>
            <person name="Chapman J."/>
            <person name="Putnam N.H."/>
            <person name="Hellsten U."/>
            <person name="Kawashima T."/>
            <person name="Kuo A."/>
            <person name="Mitros T."/>
            <person name="Salamov A."/>
            <person name="Carpenter M.L."/>
            <person name="Signorovitch A.Y."/>
            <person name="Moreno M.A."/>
            <person name="Kamm K."/>
            <person name="Grimwood J."/>
            <person name="Schmutz J."/>
            <person name="Shapiro H."/>
            <person name="Grigoriev I.V."/>
            <person name="Buss L.W."/>
            <person name="Schierwater B."/>
            <person name="Dellaporta S.L."/>
            <person name="Rokhsar D.S."/>
        </authorList>
    </citation>
    <scope>NUCLEOTIDE SEQUENCE [LARGE SCALE GENOMIC DNA]</scope>
    <source>
        <strain evidence="11 12">Grell-BS-1999</strain>
    </source>
</reference>
<dbReference type="eggNOG" id="KOG0146">
    <property type="taxonomic scope" value="Eukaryota"/>
</dbReference>
<dbReference type="GO" id="GO:0005634">
    <property type="term" value="C:nucleus"/>
    <property type="evidence" value="ECO:0000318"/>
    <property type="project" value="GO_Central"/>
</dbReference>
<feature type="domain" description="RRM" evidence="10">
    <location>
        <begin position="370"/>
        <end position="448"/>
    </location>
</feature>
<dbReference type="CDD" id="cd12362">
    <property type="entry name" value="RRM3_CELF1-6"/>
    <property type="match status" value="1"/>
</dbReference>
<gene>
    <name evidence="11" type="ORF">TRIADDRAFT_60275</name>
</gene>